<dbReference type="PANTHER" id="PTHR12213:SF0">
    <property type="entry name" value="CORRINOID ADENOSYLTRANSFERASE MMAB"/>
    <property type="match status" value="1"/>
</dbReference>
<keyword evidence="5 14" id="KW-0169">Cobalamin biosynthesis</keyword>
<gene>
    <name evidence="16" type="ORF">CHL78_010175</name>
</gene>
<evidence type="ECO:0000256" key="10">
    <source>
        <dbReference type="ARBA" id="ARBA00033334"/>
    </source>
</evidence>
<dbReference type="InterPro" id="IPR016030">
    <property type="entry name" value="CblAdoTrfase-like"/>
</dbReference>
<dbReference type="EC" id="2.5.1.17" evidence="3 14"/>
<evidence type="ECO:0000256" key="13">
    <source>
        <dbReference type="ARBA" id="ARBA00048692"/>
    </source>
</evidence>
<dbReference type="InterPro" id="IPR036451">
    <property type="entry name" value="CblAdoTrfase-like_sf"/>
</dbReference>
<dbReference type="SUPFAM" id="SSF89028">
    <property type="entry name" value="Cobalamin adenosyltransferase-like"/>
    <property type="match status" value="1"/>
</dbReference>
<dbReference type="GO" id="GO:0005524">
    <property type="term" value="F:ATP binding"/>
    <property type="evidence" value="ECO:0007669"/>
    <property type="project" value="UniProtKB-UniRule"/>
</dbReference>
<evidence type="ECO:0000313" key="16">
    <source>
        <dbReference type="EMBL" id="RDY27342.1"/>
    </source>
</evidence>
<comment type="catalytic activity">
    <reaction evidence="13 14">
        <text>2 cob(II)alamin + reduced [electron-transfer flavoprotein] + 2 ATP = 2 adenosylcob(III)alamin + 2 triphosphate + oxidized [electron-transfer flavoprotein] + 3 H(+)</text>
        <dbReference type="Rhea" id="RHEA:28671"/>
        <dbReference type="Rhea" id="RHEA-COMP:10685"/>
        <dbReference type="Rhea" id="RHEA-COMP:10686"/>
        <dbReference type="ChEBI" id="CHEBI:15378"/>
        <dbReference type="ChEBI" id="CHEBI:16304"/>
        <dbReference type="ChEBI" id="CHEBI:18036"/>
        <dbReference type="ChEBI" id="CHEBI:18408"/>
        <dbReference type="ChEBI" id="CHEBI:30616"/>
        <dbReference type="ChEBI" id="CHEBI:57692"/>
        <dbReference type="ChEBI" id="CHEBI:58307"/>
        <dbReference type="EC" id="2.5.1.17"/>
    </reaction>
</comment>
<evidence type="ECO:0000313" key="17">
    <source>
        <dbReference type="Proteomes" id="UP000215694"/>
    </source>
</evidence>
<evidence type="ECO:0000256" key="4">
    <source>
        <dbReference type="ARBA" id="ARBA00020963"/>
    </source>
</evidence>
<dbReference type="InterPro" id="IPR029499">
    <property type="entry name" value="PduO-typ"/>
</dbReference>
<evidence type="ECO:0000256" key="6">
    <source>
        <dbReference type="ARBA" id="ARBA00022679"/>
    </source>
</evidence>
<evidence type="ECO:0000256" key="7">
    <source>
        <dbReference type="ARBA" id="ARBA00022741"/>
    </source>
</evidence>
<protein>
    <recommendedName>
        <fullName evidence="4 14">Corrinoid adenosyltransferase</fullName>
        <ecNumber evidence="3 14">2.5.1.17</ecNumber>
    </recommendedName>
    <alternativeName>
        <fullName evidence="9 14">Cob(II)alamin adenosyltransferase</fullName>
    </alternativeName>
    <alternativeName>
        <fullName evidence="11 14">Cob(II)yrinic acid a,c-diamide adenosyltransferase</fullName>
    </alternativeName>
    <alternativeName>
        <fullName evidence="10 14">Cobinamide/cobalamin adenosyltransferase</fullName>
    </alternativeName>
</protein>
<accession>A0A371J3I5</accession>
<comment type="caution">
    <text evidence="16">The sequence shown here is derived from an EMBL/GenBank/DDBJ whole genome shotgun (WGS) entry which is preliminary data.</text>
</comment>
<dbReference type="Gene3D" id="1.20.1200.10">
    <property type="entry name" value="Cobalamin adenosyltransferase-like"/>
    <property type="match status" value="1"/>
</dbReference>
<proteinExistence type="inferred from homology"/>
<comment type="similarity">
    <text evidence="2 14">Belongs to the Cob(I)alamin adenosyltransferase family.</text>
</comment>
<comment type="catalytic activity">
    <reaction evidence="12 14">
        <text>2 cob(II)yrinate a,c diamide + reduced [electron-transfer flavoprotein] + 2 ATP = 2 adenosylcob(III)yrinate a,c-diamide + 2 triphosphate + oxidized [electron-transfer flavoprotein] + 3 H(+)</text>
        <dbReference type="Rhea" id="RHEA:11528"/>
        <dbReference type="Rhea" id="RHEA-COMP:10685"/>
        <dbReference type="Rhea" id="RHEA-COMP:10686"/>
        <dbReference type="ChEBI" id="CHEBI:15378"/>
        <dbReference type="ChEBI" id="CHEBI:18036"/>
        <dbReference type="ChEBI" id="CHEBI:30616"/>
        <dbReference type="ChEBI" id="CHEBI:57692"/>
        <dbReference type="ChEBI" id="CHEBI:58307"/>
        <dbReference type="ChEBI" id="CHEBI:58503"/>
        <dbReference type="ChEBI" id="CHEBI:58537"/>
        <dbReference type="EC" id="2.5.1.17"/>
    </reaction>
</comment>
<evidence type="ECO:0000256" key="9">
    <source>
        <dbReference type="ARBA" id="ARBA00031529"/>
    </source>
</evidence>
<dbReference type="GO" id="GO:0008817">
    <property type="term" value="F:corrinoid adenosyltransferase activity"/>
    <property type="evidence" value="ECO:0007669"/>
    <property type="project" value="UniProtKB-UniRule"/>
</dbReference>
<evidence type="ECO:0000256" key="8">
    <source>
        <dbReference type="ARBA" id="ARBA00022840"/>
    </source>
</evidence>
<dbReference type="AlphaFoldDB" id="A0A371J3I5"/>
<sequence length="169" mass="20073">MSKYLAYPFLYDKSCDLRCDFEILTDEISSQIGLLRSFIKDDKLRDELSKVNEIMYHINPSLRTKTTVTKEELTWIEERALCYKDEVAERYEKFVLPEGCTEASHCHVIRSKCKSLVRLLSRYKEQGNNVDEILFDFTNLYSNYFFVLSLKLNKDNNVNETEFISRNYK</sequence>
<evidence type="ECO:0000256" key="14">
    <source>
        <dbReference type="RuleBase" id="RU366026"/>
    </source>
</evidence>
<evidence type="ECO:0000256" key="3">
    <source>
        <dbReference type="ARBA" id="ARBA00012454"/>
    </source>
</evidence>
<evidence type="ECO:0000256" key="12">
    <source>
        <dbReference type="ARBA" id="ARBA00048555"/>
    </source>
</evidence>
<evidence type="ECO:0000256" key="5">
    <source>
        <dbReference type="ARBA" id="ARBA00022573"/>
    </source>
</evidence>
<evidence type="ECO:0000259" key="15">
    <source>
        <dbReference type="Pfam" id="PF01923"/>
    </source>
</evidence>
<keyword evidence="8 14" id="KW-0067">ATP-binding</keyword>
<dbReference type="EMBL" id="NOJY02000014">
    <property type="protein sequence ID" value="RDY27342.1"/>
    <property type="molecule type" value="Genomic_DNA"/>
</dbReference>
<dbReference type="OrthoDB" id="6118511at2"/>
<dbReference type="Pfam" id="PF01923">
    <property type="entry name" value="Cob_adeno_trans"/>
    <property type="match status" value="1"/>
</dbReference>
<organism evidence="16 17">
    <name type="scientific">Romboutsia weinsteinii</name>
    <dbReference type="NCBI Taxonomy" id="2020949"/>
    <lineage>
        <taxon>Bacteria</taxon>
        <taxon>Bacillati</taxon>
        <taxon>Bacillota</taxon>
        <taxon>Clostridia</taxon>
        <taxon>Peptostreptococcales</taxon>
        <taxon>Peptostreptococcaceae</taxon>
        <taxon>Romboutsia</taxon>
    </lineage>
</organism>
<name>A0A371J3I5_9FIRM</name>
<dbReference type="RefSeq" id="WP_094368572.1">
    <property type="nucleotide sequence ID" value="NZ_NOJY02000014.1"/>
</dbReference>
<evidence type="ECO:0000256" key="2">
    <source>
        <dbReference type="ARBA" id="ARBA00007487"/>
    </source>
</evidence>
<comment type="pathway">
    <text evidence="1 14">Cofactor biosynthesis; adenosylcobalamin biosynthesis; adenosylcobalamin from cob(II)yrinate a,c-diamide: step 2/7.</text>
</comment>
<dbReference type="UniPathway" id="UPA00148">
    <property type="reaction ID" value="UER00233"/>
</dbReference>
<evidence type="ECO:0000256" key="1">
    <source>
        <dbReference type="ARBA" id="ARBA00005121"/>
    </source>
</evidence>
<dbReference type="GO" id="GO:0009236">
    <property type="term" value="P:cobalamin biosynthetic process"/>
    <property type="evidence" value="ECO:0007669"/>
    <property type="project" value="UniProtKB-UniRule"/>
</dbReference>
<dbReference type="PANTHER" id="PTHR12213">
    <property type="entry name" value="CORRINOID ADENOSYLTRANSFERASE"/>
    <property type="match status" value="1"/>
</dbReference>
<reference evidence="16 17" key="1">
    <citation type="journal article" date="2017" name="Genome Announc.">
        <title>Draft Genome Sequence of Romboutsia weinsteinii sp. nov. Strain CCRI-19649(T) Isolated from Surface Water.</title>
        <authorList>
            <person name="Maheux A.F."/>
            <person name="Boudreau D.K."/>
            <person name="Berube E."/>
            <person name="Boissinot M."/>
            <person name="Cantin P."/>
            <person name="Raymond F."/>
            <person name="Corbeil J."/>
            <person name="Omar R.F."/>
            <person name="Bergeron M.G."/>
        </authorList>
    </citation>
    <scope>NUCLEOTIDE SEQUENCE [LARGE SCALE GENOMIC DNA]</scope>
    <source>
        <strain evidence="16 17">CCRI-19649</strain>
    </source>
</reference>
<evidence type="ECO:0000256" key="11">
    <source>
        <dbReference type="ARBA" id="ARBA00033354"/>
    </source>
</evidence>
<dbReference type="Proteomes" id="UP000215694">
    <property type="component" value="Unassembled WGS sequence"/>
</dbReference>
<keyword evidence="6 14" id="KW-0808">Transferase</keyword>
<keyword evidence="7 14" id="KW-0547">Nucleotide-binding</keyword>
<feature type="domain" description="Cobalamin adenosyltransferase-like" evidence="15">
    <location>
        <begin position="25"/>
        <end position="151"/>
    </location>
</feature>
<keyword evidence="17" id="KW-1185">Reference proteome</keyword>